<evidence type="ECO:0000313" key="6">
    <source>
        <dbReference type="Proteomes" id="UP000076744"/>
    </source>
</evidence>
<dbReference type="Gene3D" id="3.50.50.60">
    <property type="entry name" value="FAD/NAD(P)-binding domain"/>
    <property type="match status" value="3"/>
</dbReference>
<reference evidence="5 6" key="1">
    <citation type="journal article" date="2016" name="Genome Biol. Evol.">
        <title>Divergent and convergent evolution of fungal pathogenicity.</title>
        <authorList>
            <person name="Shang Y."/>
            <person name="Xiao G."/>
            <person name="Zheng P."/>
            <person name="Cen K."/>
            <person name="Zhan S."/>
            <person name="Wang C."/>
        </authorList>
    </citation>
    <scope>NUCLEOTIDE SEQUENCE [LARGE SCALE GENOMIC DNA]</scope>
    <source>
        <strain evidence="5 6">ARSEF 2679</strain>
    </source>
</reference>
<dbReference type="RefSeq" id="XP_018700306.1">
    <property type="nucleotide sequence ID" value="XM_018852470.1"/>
</dbReference>
<name>A0A167LM91_CORFA</name>
<dbReference type="AlphaFoldDB" id="A0A167LM91"/>
<keyword evidence="3" id="KW-0274">FAD</keyword>
<comment type="similarity">
    <text evidence="1">Belongs to the FAD-binding monooxygenase family.</text>
</comment>
<dbReference type="Proteomes" id="UP000076744">
    <property type="component" value="Unassembled WGS sequence"/>
</dbReference>
<dbReference type="InterPro" id="IPR051209">
    <property type="entry name" value="FAD-bind_Monooxygenase_sf"/>
</dbReference>
<dbReference type="OrthoDB" id="74360at2759"/>
<proteinExistence type="inferred from homology"/>
<dbReference type="SUPFAM" id="SSF51905">
    <property type="entry name" value="FAD/NAD(P)-binding domain"/>
    <property type="match status" value="2"/>
</dbReference>
<dbReference type="PANTHER" id="PTHR42877">
    <property type="entry name" value="L-ORNITHINE N(5)-MONOOXYGENASE-RELATED"/>
    <property type="match status" value="1"/>
</dbReference>
<sequence>MDSKSTPSKSYSQFACIGTGFSAICLGATLKRWYNNGDIVFFEKHSQLGGTWFANTYPGCACDVPSVLYSYSFEPNSNWSRILPPQSELWAYLKGVSDKYSLTPKMAFNTTVEKCEWIDALKRWRLHVRHQATNTLYHHDCQFLFAAAGQLATPRDIGVPGAGSFSGPIFHSSRWRHDANLDDKNVIVIGNGCTAAQIVPSIVDKTKHLTQIVRSKHWIQPPIDASFPTFLMYLFKVPGVMMLLRFIVYLLAENELRGFPLTSAAATFRNRRRAQAERYMKSTAPVKYHGMLIPDFEIGCKRRIFDSGYLKSLHSEKLELTNETILEMVPEGVRTKDRLIKADVIVLANGYTTNKFLQNMEVVGKKSNLSQHWDEFGGAEAYNCSALSGFPNFFILLGPNAATGHTSAIMAAENSVNYALRIIQPVLSSKTGVVELKRQAEEQYVNQIQQDLSKTVWNSGCQSWYVRPTEKGGKAWNAMSYPYSQAHYWYRSVFATWSDWTIQAE</sequence>
<keyword evidence="5" id="KW-0503">Monooxygenase</keyword>
<organism evidence="5 6">
    <name type="scientific">Cordyceps fumosorosea (strain ARSEF 2679)</name>
    <name type="common">Isaria fumosorosea</name>
    <dbReference type="NCBI Taxonomy" id="1081104"/>
    <lineage>
        <taxon>Eukaryota</taxon>
        <taxon>Fungi</taxon>
        <taxon>Dikarya</taxon>
        <taxon>Ascomycota</taxon>
        <taxon>Pezizomycotina</taxon>
        <taxon>Sordariomycetes</taxon>
        <taxon>Hypocreomycetidae</taxon>
        <taxon>Hypocreales</taxon>
        <taxon>Cordycipitaceae</taxon>
        <taxon>Cordyceps</taxon>
    </lineage>
</organism>
<dbReference type="InterPro" id="IPR020946">
    <property type="entry name" value="Flavin_mOase-like"/>
</dbReference>
<comment type="caution">
    <text evidence="5">The sequence shown here is derived from an EMBL/GenBank/DDBJ whole genome shotgun (WGS) entry which is preliminary data.</text>
</comment>
<protein>
    <submittedName>
        <fullName evidence="5">Flavin monooxygenase-like protein</fullName>
    </submittedName>
</protein>
<evidence type="ECO:0000256" key="4">
    <source>
        <dbReference type="ARBA" id="ARBA00023002"/>
    </source>
</evidence>
<dbReference type="GO" id="GO:0050660">
    <property type="term" value="F:flavin adenine dinucleotide binding"/>
    <property type="evidence" value="ECO:0007669"/>
    <property type="project" value="InterPro"/>
</dbReference>
<keyword evidence="4" id="KW-0560">Oxidoreductase</keyword>
<dbReference type="Pfam" id="PF00743">
    <property type="entry name" value="FMO-like"/>
    <property type="match status" value="1"/>
</dbReference>
<dbReference type="GO" id="GO:0004499">
    <property type="term" value="F:N,N-dimethylaniline monooxygenase activity"/>
    <property type="evidence" value="ECO:0007669"/>
    <property type="project" value="InterPro"/>
</dbReference>
<evidence type="ECO:0000256" key="3">
    <source>
        <dbReference type="ARBA" id="ARBA00022827"/>
    </source>
</evidence>
<dbReference type="GeneID" id="30025159"/>
<keyword evidence="2" id="KW-0285">Flavoprotein</keyword>
<evidence type="ECO:0000256" key="1">
    <source>
        <dbReference type="ARBA" id="ARBA00010139"/>
    </source>
</evidence>
<accession>A0A167LM91</accession>
<dbReference type="EMBL" id="AZHB01000037">
    <property type="protein sequence ID" value="OAA53253.1"/>
    <property type="molecule type" value="Genomic_DNA"/>
</dbReference>
<dbReference type="PANTHER" id="PTHR42877:SF10">
    <property type="entry name" value="L-ORNITHINE N(5)-OXYGENASE"/>
    <property type="match status" value="1"/>
</dbReference>
<gene>
    <name evidence="5" type="ORF">ISF_08867</name>
</gene>
<dbReference type="GO" id="GO:0050661">
    <property type="term" value="F:NADP binding"/>
    <property type="evidence" value="ECO:0007669"/>
    <property type="project" value="InterPro"/>
</dbReference>
<keyword evidence="6" id="KW-1185">Reference proteome</keyword>
<evidence type="ECO:0000256" key="2">
    <source>
        <dbReference type="ARBA" id="ARBA00022630"/>
    </source>
</evidence>
<evidence type="ECO:0000313" key="5">
    <source>
        <dbReference type="EMBL" id="OAA53253.1"/>
    </source>
</evidence>
<dbReference type="InterPro" id="IPR036188">
    <property type="entry name" value="FAD/NAD-bd_sf"/>
</dbReference>
<dbReference type="Pfam" id="PF13450">
    <property type="entry name" value="NAD_binding_8"/>
    <property type="match status" value="1"/>
</dbReference>